<name>A0A1Y2GGB7_9FUNG</name>
<protein>
    <submittedName>
        <fullName evidence="2">Uncharacterized protein</fullName>
    </submittedName>
</protein>
<reference evidence="2 3" key="1">
    <citation type="submission" date="2016-07" db="EMBL/GenBank/DDBJ databases">
        <title>Pervasive Adenine N6-methylation of Active Genes in Fungi.</title>
        <authorList>
            <consortium name="DOE Joint Genome Institute"/>
            <person name="Mondo S.J."/>
            <person name="Dannebaum R.O."/>
            <person name="Kuo R.C."/>
            <person name="Labutti K."/>
            <person name="Haridas S."/>
            <person name="Kuo A."/>
            <person name="Salamov A."/>
            <person name="Ahrendt S.R."/>
            <person name="Lipzen A."/>
            <person name="Sullivan W."/>
            <person name="Andreopoulos W.B."/>
            <person name="Clum A."/>
            <person name="Lindquist E."/>
            <person name="Daum C."/>
            <person name="Ramamoorthy G.K."/>
            <person name="Gryganskyi A."/>
            <person name="Culley D."/>
            <person name="Magnuson J.K."/>
            <person name="James T.Y."/>
            <person name="O'Malley M.A."/>
            <person name="Stajich J.E."/>
            <person name="Spatafora J.W."/>
            <person name="Visel A."/>
            <person name="Grigoriev I.V."/>
        </authorList>
    </citation>
    <scope>NUCLEOTIDE SEQUENCE [LARGE SCALE GENOMIC DNA]</scope>
    <source>
        <strain evidence="2 3">NRRL 3116</strain>
    </source>
</reference>
<feature type="compositionally biased region" description="Basic and acidic residues" evidence="1">
    <location>
        <begin position="557"/>
        <end position="571"/>
    </location>
</feature>
<feature type="region of interest" description="Disordered" evidence="1">
    <location>
        <begin position="922"/>
        <end position="965"/>
    </location>
</feature>
<dbReference type="RefSeq" id="XP_021879126.1">
    <property type="nucleotide sequence ID" value="XM_022027967.1"/>
</dbReference>
<feature type="compositionally biased region" description="Low complexity" evidence="1">
    <location>
        <begin position="293"/>
        <end position="302"/>
    </location>
</feature>
<feature type="compositionally biased region" description="Basic and acidic residues" evidence="1">
    <location>
        <begin position="589"/>
        <end position="599"/>
    </location>
</feature>
<accession>A0A1Y2GGB7</accession>
<feature type="compositionally biased region" description="Polar residues" evidence="1">
    <location>
        <begin position="573"/>
        <end position="584"/>
    </location>
</feature>
<feature type="region of interest" description="Disordered" evidence="1">
    <location>
        <begin position="1"/>
        <end position="80"/>
    </location>
</feature>
<feature type="region of interest" description="Disordered" evidence="1">
    <location>
        <begin position="371"/>
        <end position="420"/>
    </location>
</feature>
<evidence type="ECO:0000313" key="3">
    <source>
        <dbReference type="Proteomes" id="UP000193648"/>
    </source>
</evidence>
<feature type="compositionally biased region" description="Polar residues" evidence="1">
    <location>
        <begin position="660"/>
        <end position="713"/>
    </location>
</feature>
<feature type="compositionally biased region" description="Basic and acidic residues" evidence="1">
    <location>
        <begin position="839"/>
        <end position="851"/>
    </location>
</feature>
<feature type="region of interest" description="Disordered" evidence="1">
    <location>
        <begin position="249"/>
        <end position="327"/>
    </location>
</feature>
<feature type="compositionally biased region" description="Polar residues" evidence="1">
    <location>
        <begin position="263"/>
        <end position="292"/>
    </location>
</feature>
<dbReference type="EMBL" id="MCFF01000032">
    <property type="protein sequence ID" value="ORZ10036.1"/>
    <property type="molecule type" value="Genomic_DNA"/>
</dbReference>
<evidence type="ECO:0000256" key="1">
    <source>
        <dbReference type="SAM" id="MobiDB-lite"/>
    </source>
</evidence>
<evidence type="ECO:0000313" key="2">
    <source>
        <dbReference type="EMBL" id="ORZ10036.1"/>
    </source>
</evidence>
<feature type="compositionally biased region" description="Basic and acidic residues" evidence="1">
    <location>
        <begin position="176"/>
        <end position="186"/>
    </location>
</feature>
<gene>
    <name evidence="2" type="ORF">BCR41DRAFT_388146</name>
</gene>
<comment type="caution">
    <text evidence="2">The sequence shown here is derived from an EMBL/GenBank/DDBJ whole genome shotgun (WGS) entry which is preliminary data.</text>
</comment>
<dbReference type="OrthoDB" id="2445569at2759"/>
<feature type="compositionally biased region" description="Basic and acidic residues" evidence="1">
    <location>
        <begin position="316"/>
        <end position="326"/>
    </location>
</feature>
<sequence>MALQTDSSQSNGFDNPSSTVTTVTRDHDPPSSDDTLSSPPPVKLRAQNTSTSHETKAQPSGFSRSEGGILTRTGNRKSKTGVISVTAAKRSPNHASLGSRTLLQVMRMSNRKLKSHYVSSRSLSIHRQVLVKNFLSLLYNLSSQEWSDDSDEEDDSWEESSGDQDQSHCLSSMMLEEDHQDRRKEQTVQMAPEVSSNEEIEDINDTGKSVKLKETGLRPWSSEDKQAEDSANSAVWKVAFTLGLTQQGVEKSTDTPLPESTDHIQLSSGPTATPVSSHSLSVSRAKSSTTVIPLTKPSSLSTTPPPIRGHPRPTHKGRDQQPRPRSAEIPQSLQTYLSNVFDVDWTVALSVSEDSLFTHAGSLTARPRSLVLSSTSPGGSSALGVPTMPPSPTKRGSSLASVSFNSPSSTSLSKADGSNRNVRAPIRVEIQLASQHQKRIKTAVRMASTLPEKDTVKEPTNSAVTSKASLSKEPNKVNLSRSGNNSSGNGGTNMPAKNTHSTARETPLKQSPIQSNNRKSTLAPGRQSSLQHTGSQLLKTRILGKSNIRELQNVDPNNKRQENRIPQEPDKTQGCQIKTPNRTITAARKKADPNARNDRSANPIHTPKVLSSLASTPFFSRRTSSLFIANGAANDQPIVHRSSKGPTTHEMLSTPPIVMNNPSHGPQSPSSTHSMTTISNANSQRAQDGSRSSFLNGRTINGSPSSPSLLQSNKPSGKKTEPSTKSSSGSPLLPPFLSNILSSQQNPTSTPLQKPQLQPQRQQAHARSASSALRARSPSIHQSRIESSGMVSASRSSGMLKFSTNDLTQRSLQSLTTPQLQHRSSRTESHPYYNHPQKQKHEQKQQQEQEQRSPILAKHTGYFGKPDHTLAMQLRAIPENHNGYSGTNGTHGSINDSHPSKPTPKTNMHALDSYPSVLCDGNIRNGRNSPNHNRHEASGHSTNNSNRWSSVKSMLGLRARSNVGK</sequence>
<dbReference type="AlphaFoldDB" id="A0A1Y2GGB7"/>
<feature type="compositionally biased region" description="Polar residues" evidence="1">
    <location>
        <begin position="882"/>
        <end position="897"/>
    </location>
</feature>
<feature type="compositionally biased region" description="Acidic residues" evidence="1">
    <location>
        <begin position="148"/>
        <end position="162"/>
    </location>
</feature>
<dbReference type="Proteomes" id="UP000193648">
    <property type="component" value="Unassembled WGS sequence"/>
</dbReference>
<proteinExistence type="predicted"/>
<feature type="compositionally biased region" description="Polar residues" evidence="1">
    <location>
        <begin position="508"/>
        <end position="538"/>
    </location>
</feature>
<organism evidence="2 3">
    <name type="scientific">Lobosporangium transversale</name>
    <dbReference type="NCBI Taxonomy" id="64571"/>
    <lineage>
        <taxon>Eukaryota</taxon>
        <taxon>Fungi</taxon>
        <taxon>Fungi incertae sedis</taxon>
        <taxon>Mucoromycota</taxon>
        <taxon>Mortierellomycotina</taxon>
        <taxon>Mortierellomycetes</taxon>
        <taxon>Mortierellales</taxon>
        <taxon>Mortierellaceae</taxon>
        <taxon>Lobosporangium</taxon>
    </lineage>
</organism>
<dbReference type="GeneID" id="33569810"/>
<feature type="region of interest" description="Disordered" evidence="1">
    <location>
        <begin position="148"/>
        <end position="231"/>
    </location>
</feature>
<feature type="compositionally biased region" description="Polar residues" evidence="1">
    <location>
        <begin position="1"/>
        <end position="23"/>
    </location>
</feature>
<feature type="compositionally biased region" description="Low complexity" evidence="1">
    <location>
        <begin position="751"/>
        <end position="779"/>
    </location>
</feature>
<feature type="compositionally biased region" description="Polar residues" evidence="1">
    <location>
        <begin position="458"/>
        <end position="469"/>
    </location>
</feature>
<dbReference type="InParanoid" id="A0A1Y2GGB7"/>
<keyword evidence="3" id="KW-1185">Reference proteome</keyword>
<feature type="compositionally biased region" description="Basic and acidic residues" evidence="1">
    <location>
        <begin position="211"/>
        <end position="228"/>
    </location>
</feature>
<feature type="region of interest" description="Disordered" evidence="1">
    <location>
        <begin position="814"/>
        <end position="852"/>
    </location>
</feature>
<feature type="region of interest" description="Disordered" evidence="1">
    <location>
        <begin position="446"/>
        <end position="607"/>
    </location>
</feature>
<feature type="compositionally biased region" description="Polar residues" evidence="1">
    <location>
        <begin position="939"/>
        <end position="952"/>
    </location>
</feature>
<feature type="compositionally biased region" description="Polar residues" evidence="1">
    <location>
        <begin position="739"/>
        <end position="750"/>
    </location>
</feature>
<feature type="compositionally biased region" description="Low complexity" evidence="1">
    <location>
        <begin position="478"/>
        <end position="487"/>
    </location>
</feature>
<feature type="compositionally biased region" description="Polar residues" evidence="1">
    <location>
        <begin position="46"/>
        <end position="63"/>
    </location>
</feature>
<feature type="compositionally biased region" description="Polar residues" evidence="1">
    <location>
        <begin position="394"/>
        <end position="420"/>
    </location>
</feature>
<feature type="region of interest" description="Disordered" evidence="1">
    <location>
        <begin position="637"/>
        <end position="792"/>
    </location>
</feature>
<feature type="region of interest" description="Disordered" evidence="1">
    <location>
        <begin position="879"/>
        <end position="906"/>
    </location>
</feature>